<dbReference type="GO" id="GO:0006099">
    <property type="term" value="P:tricarboxylic acid cycle"/>
    <property type="evidence" value="ECO:0007669"/>
    <property type="project" value="UniProtKB-KW"/>
</dbReference>
<dbReference type="AlphaFoldDB" id="A0A0F9P1D5"/>
<dbReference type="Pfam" id="PF10415">
    <property type="entry name" value="FumaraseC_C"/>
    <property type="match status" value="1"/>
</dbReference>
<dbReference type="GO" id="GO:0006106">
    <property type="term" value="P:fumarate metabolic process"/>
    <property type="evidence" value="ECO:0007669"/>
    <property type="project" value="InterPro"/>
</dbReference>
<dbReference type="EC" id="4.2.1.2" evidence="2"/>
<gene>
    <name evidence="8" type="ORF">LCGC14_0882520</name>
</gene>
<dbReference type="FunFam" id="1.10.40.30:FF:000002">
    <property type="entry name" value="Fumarate hydratase class II"/>
    <property type="match status" value="1"/>
</dbReference>
<dbReference type="InterPro" id="IPR008948">
    <property type="entry name" value="L-Aspartase-like"/>
</dbReference>
<dbReference type="Gene3D" id="1.20.200.10">
    <property type="entry name" value="Fumarase/aspartase (Central domain)"/>
    <property type="match status" value="1"/>
</dbReference>
<dbReference type="GO" id="GO:0004333">
    <property type="term" value="F:fumarate hydratase activity"/>
    <property type="evidence" value="ECO:0007669"/>
    <property type="project" value="UniProtKB-EC"/>
</dbReference>
<dbReference type="Gene3D" id="1.10.40.30">
    <property type="entry name" value="Fumarase/aspartase (C-terminal domain)"/>
    <property type="match status" value="1"/>
</dbReference>
<evidence type="ECO:0000256" key="1">
    <source>
        <dbReference type="ARBA" id="ARBA00009084"/>
    </source>
</evidence>
<keyword evidence="3" id="KW-0963">Cytoplasm</keyword>
<dbReference type="FunFam" id="1.10.275.10:FF:000001">
    <property type="entry name" value="Fumarate hydratase, mitochondrial"/>
    <property type="match status" value="1"/>
</dbReference>
<feature type="domain" description="Fumarase C C-terminal" evidence="7">
    <location>
        <begin position="413"/>
        <end position="465"/>
    </location>
</feature>
<dbReference type="PANTHER" id="PTHR11444">
    <property type="entry name" value="ASPARTATEAMMONIA/ARGININOSUCCINATE/ADENYLOSUCCINATE LYASE"/>
    <property type="match status" value="1"/>
</dbReference>
<dbReference type="PRINTS" id="PR00149">
    <property type="entry name" value="FUMRATELYASE"/>
</dbReference>
<dbReference type="HAMAP" id="MF_00743">
    <property type="entry name" value="FumaraseC"/>
    <property type="match status" value="1"/>
</dbReference>
<dbReference type="NCBIfam" id="NF008909">
    <property type="entry name" value="PRK12273.1"/>
    <property type="match status" value="1"/>
</dbReference>
<dbReference type="SUPFAM" id="SSF48557">
    <property type="entry name" value="L-aspartase-like"/>
    <property type="match status" value="1"/>
</dbReference>
<dbReference type="InterPro" id="IPR005677">
    <property type="entry name" value="Fum_hydII"/>
</dbReference>
<accession>A0A0F9P1D5</accession>
<evidence type="ECO:0000256" key="4">
    <source>
        <dbReference type="ARBA" id="ARBA00022532"/>
    </source>
</evidence>
<dbReference type="InterPro" id="IPR020557">
    <property type="entry name" value="Fumarate_lyase_CS"/>
</dbReference>
<proteinExistence type="inferred from homology"/>
<protein>
    <recommendedName>
        <fullName evidence="2">fumarate hydratase</fullName>
        <ecNumber evidence="2">4.2.1.2</ecNumber>
    </recommendedName>
</protein>
<evidence type="ECO:0000256" key="2">
    <source>
        <dbReference type="ARBA" id="ARBA00012921"/>
    </source>
</evidence>
<dbReference type="InterPro" id="IPR018951">
    <property type="entry name" value="Fumarase_C_C"/>
</dbReference>
<comment type="caution">
    <text evidence="8">The sequence shown here is derived from an EMBL/GenBank/DDBJ whole genome shotgun (WGS) entry which is preliminary data.</text>
</comment>
<keyword evidence="4" id="KW-0816">Tricarboxylic acid cycle</keyword>
<dbReference type="InterPro" id="IPR022761">
    <property type="entry name" value="Fumarate_lyase_N"/>
</dbReference>
<dbReference type="InterPro" id="IPR024083">
    <property type="entry name" value="Fumarase/histidase_N"/>
</dbReference>
<evidence type="ECO:0000256" key="5">
    <source>
        <dbReference type="ARBA" id="ARBA00023239"/>
    </source>
</evidence>
<feature type="domain" description="Fumarate lyase N-terminal" evidence="6">
    <location>
        <begin position="15"/>
        <end position="346"/>
    </location>
</feature>
<dbReference type="EMBL" id="LAZR01002785">
    <property type="protein sequence ID" value="KKN25655.1"/>
    <property type="molecule type" value="Genomic_DNA"/>
</dbReference>
<evidence type="ECO:0000259" key="7">
    <source>
        <dbReference type="Pfam" id="PF10415"/>
    </source>
</evidence>
<evidence type="ECO:0000259" key="6">
    <source>
        <dbReference type="Pfam" id="PF00206"/>
    </source>
</evidence>
<dbReference type="InterPro" id="IPR000362">
    <property type="entry name" value="Fumarate_lyase_fam"/>
</dbReference>
<organism evidence="8">
    <name type="scientific">marine sediment metagenome</name>
    <dbReference type="NCBI Taxonomy" id="412755"/>
    <lineage>
        <taxon>unclassified sequences</taxon>
        <taxon>metagenomes</taxon>
        <taxon>ecological metagenomes</taxon>
    </lineage>
</organism>
<evidence type="ECO:0000313" key="8">
    <source>
        <dbReference type="EMBL" id="KKN25655.1"/>
    </source>
</evidence>
<dbReference type="PROSITE" id="PS00163">
    <property type="entry name" value="FUMARATE_LYASES"/>
    <property type="match status" value="1"/>
</dbReference>
<keyword evidence="5" id="KW-0456">Lyase</keyword>
<sequence>MKLIVNFRIEKDVLGEVEVPEDVYWGVNTQRAIKNFQISGIKFPEIFLTSLAELKKACLMANMDLDLVDKEKGDAILKAVNEILEERKYFDQFPIDIFQTGSGTQTNMNMNEVLANRANQILEFPMGKKHPIHPNDHVNKSQSSNDVIPSSMHISSLHLINQKLFPALTRLIKALSQKINEFKDIIKVGRTHLQDAVPIPLSLEFEVYKKQIITNEQRLKNSCKELYQIPIGGTAVGTGINAHKDFAKLTVTYLSEQTGLPFESNPIKAEGIASHNSIVKMSSTLKLLALSLLKMANDIRWMGSGPRAGLNELILPKNEPGSSIMPGKVNPTQSEALIQVCIQVIGNDSTITFAEGYGSILDLNVCKPIMIFNLLNSLEILSNGINSFIDHCLLDIKINEEHINSQLKNLLMLVTNLAPLIGFDKCSAIAIKAYDENKSLKEVIKEMGIELDEDLDKLLDPKNMV</sequence>
<reference evidence="8" key="1">
    <citation type="journal article" date="2015" name="Nature">
        <title>Complex archaea that bridge the gap between prokaryotes and eukaryotes.</title>
        <authorList>
            <person name="Spang A."/>
            <person name="Saw J.H."/>
            <person name="Jorgensen S.L."/>
            <person name="Zaremba-Niedzwiedzka K."/>
            <person name="Martijn J."/>
            <person name="Lind A.E."/>
            <person name="van Eijk R."/>
            <person name="Schleper C."/>
            <person name="Guy L."/>
            <person name="Ettema T.J."/>
        </authorList>
    </citation>
    <scope>NUCLEOTIDE SEQUENCE</scope>
</reference>
<dbReference type="FunFam" id="1.20.200.10:FF:000001">
    <property type="entry name" value="Fumarate hydratase, mitochondrial"/>
    <property type="match status" value="1"/>
</dbReference>
<dbReference type="Gene3D" id="1.10.275.10">
    <property type="entry name" value="Fumarase/aspartase (N-terminal domain)"/>
    <property type="match status" value="1"/>
</dbReference>
<dbReference type="Pfam" id="PF00206">
    <property type="entry name" value="Lyase_1"/>
    <property type="match status" value="1"/>
</dbReference>
<dbReference type="PANTHER" id="PTHR11444:SF22">
    <property type="entry name" value="FUMARATE HYDRATASE CLASS II"/>
    <property type="match status" value="1"/>
</dbReference>
<name>A0A0F9P1D5_9ZZZZ</name>
<evidence type="ECO:0000256" key="3">
    <source>
        <dbReference type="ARBA" id="ARBA00022490"/>
    </source>
</evidence>
<comment type="similarity">
    <text evidence="1">Belongs to the class-II fumarase/aspartase family. Fumarase subfamily.</text>
</comment>